<dbReference type="STRING" id="266779.Meso_1304"/>
<name>Q11IS5_CHESB</name>
<dbReference type="eggNOG" id="ENOG502ZHDM">
    <property type="taxonomic scope" value="Bacteria"/>
</dbReference>
<evidence type="ECO:0008006" key="3">
    <source>
        <dbReference type="Google" id="ProtNLM"/>
    </source>
</evidence>
<dbReference type="AlphaFoldDB" id="Q11IS5"/>
<protein>
    <recommendedName>
        <fullName evidence="3">Spore coat protein U domain-containing protein</fullName>
    </recommendedName>
</protein>
<keyword evidence="1" id="KW-0732">Signal</keyword>
<evidence type="ECO:0000256" key="1">
    <source>
        <dbReference type="SAM" id="SignalP"/>
    </source>
</evidence>
<dbReference type="KEGG" id="mes:Meso_1304"/>
<dbReference type="HOGENOM" id="CLU_1775241_0_0_5"/>
<sequence precursor="true">MKKLFVAAVITAATMSNAEAATATMPFSSTVSATCNIAIDSAGIMTPSSDQTQLSSQEQGGSAGLATITTTGASFDVTASAPTAFSAAPAGGETNVTFASLYSATGATTATDVAGATPTALGTGVTNLAVDLTATKSTGIFPEGNYSADVTITCE</sequence>
<evidence type="ECO:0000313" key="2">
    <source>
        <dbReference type="EMBL" id="ABG62700.1"/>
    </source>
</evidence>
<accession>Q11IS5</accession>
<organism evidence="2">
    <name type="scientific">Chelativorans sp. (strain BNC1)</name>
    <dbReference type="NCBI Taxonomy" id="266779"/>
    <lineage>
        <taxon>Bacteria</taxon>
        <taxon>Pseudomonadati</taxon>
        <taxon>Pseudomonadota</taxon>
        <taxon>Alphaproteobacteria</taxon>
        <taxon>Hyphomicrobiales</taxon>
        <taxon>Phyllobacteriaceae</taxon>
        <taxon>Chelativorans</taxon>
    </lineage>
</organism>
<proteinExistence type="predicted"/>
<feature type="signal peptide" evidence="1">
    <location>
        <begin position="1"/>
        <end position="20"/>
    </location>
</feature>
<reference evidence="2" key="1">
    <citation type="submission" date="2006-06" db="EMBL/GenBank/DDBJ databases">
        <title>Complete sequence of chromosome of Chelativorans sp. BNC1.</title>
        <authorList>
            <consortium name="US DOE Joint Genome Institute"/>
            <person name="Copeland A."/>
            <person name="Lucas S."/>
            <person name="Lapidus A."/>
            <person name="Barry K."/>
            <person name="Detter J.C."/>
            <person name="Glavina del Rio T."/>
            <person name="Hammon N."/>
            <person name="Israni S."/>
            <person name="Dalin E."/>
            <person name="Tice H."/>
            <person name="Pitluck S."/>
            <person name="Chertkov O."/>
            <person name="Brettin T."/>
            <person name="Bruce D."/>
            <person name="Han C."/>
            <person name="Tapia R."/>
            <person name="Gilna P."/>
            <person name="Schmutz J."/>
            <person name="Larimer F."/>
            <person name="Land M."/>
            <person name="Hauser L."/>
            <person name="Kyrpides N."/>
            <person name="Mikhailova N."/>
            <person name="Richardson P."/>
        </authorList>
    </citation>
    <scope>NUCLEOTIDE SEQUENCE</scope>
    <source>
        <strain evidence="2">BNC1</strain>
    </source>
</reference>
<gene>
    <name evidence="2" type="ordered locus">Meso_1304</name>
</gene>
<feature type="chain" id="PRO_5004180315" description="Spore coat protein U domain-containing protein" evidence="1">
    <location>
        <begin position="21"/>
        <end position="155"/>
    </location>
</feature>
<dbReference type="EMBL" id="CP000390">
    <property type="protein sequence ID" value="ABG62700.1"/>
    <property type="molecule type" value="Genomic_DNA"/>
</dbReference>